<evidence type="ECO:0000256" key="1">
    <source>
        <dbReference type="ARBA" id="ARBA00022676"/>
    </source>
</evidence>
<gene>
    <name evidence="3" type="ORF">I8E28_05225</name>
</gene>
<dbReference type="GO" id="GO:0016758">
    <property type="term" value="F:hexosyltransferase activity"/>
    <property type="evidence" value="ECO:0007669"/>
    <property type="project" value="TreeGrafter"/>
</dbReference>
<organism evidence="3 4">
    <name type="scientific">Ramlibacter algicola</name>
    <dbReference type="NCBI Taxonomy" id="2795217"/>
    <lineage>
        <taxon>Bacteria</taxon>
        <taxon>Pseudomonadati</taxon>
        <taxon>Pseudomonadota</taxon>
        <taxon>Betaproteobacteria</taxon>
        <taxon>Burkholderiales</taxon>
        <taxon>Comamonadaceae</taxon>
        <taxon>Ramlibacter</taxon>
    </lineage>
</organism>
<dbReference type="Proteomes" id="UP000617041">
    <property type="component" value="Unassembled WGS sequence"/>
</dbReference>
<protein>
    <submittedName>
        <fullName evidence="3">WecB/TagA/CpsF family glycosyltransferase</fullName>
    </submittedName>
</protein>
<dbReference type="InterPro" id="IPR004629">
    <property type="entry name" value="WecG_TagA_CpsF"/>
</dbReference>
<keyword evidence="4" id="KW-1185">Reference proteome</keyword>
<dbReference type="PANTHER" id="PTHR34136">
    <property type="match status" value="1"/>
</dbReference>
<dbReference type="AlphaFoldDB" id="A0A934PZJ5"/>
<evidence type="ECO:0000313" key="4">
    <source>
        <dbReference type="Proteomes" id="UP000617041"/>
    </source>
</evidence>
<evidence type="ECO:0000313" key="3">
    <source>
        <dbReference type="EMBL" id="MBK0391983.1"/>
    </source>
</evidence>
<dbReference type="Pfam" id="PF03808">
    <property type="entry name" value="Glyco_tran_WecG"/>
    <property type="match status" value="1"/>
</dbReference>
<dbReference type="NCBIfam" id="TIGR00696">
    <property type="entry name" value="wecG_tagA_cpsF"/>
    <property type="match status" value="1"/>
</dbReference>
<sequence>MLANSARVAVLDTPIAVGSFDAALEQISAWAEGRESRSVFFCNVHVVTTARMEPEFATCLRKADLCLPDGSPVARLVRQAGYPNQTRVSGPDVMESYLRLANGRRESVFLYGSTPETLDKLTAKLKAEHPDLTVHTYSPPFRELTAEEDAGIVDMINKSGAGTVWVALGCPKQERFIIEHQGRIKAVMLGVGAAFAFHAGVISRAPEWMQRSGLEWLHRLVTDPKRLWKRYLVTNTAFLYYVAMGKLTGSRKSTAVDIEQEQRAN</sequence>
<proteinExistence type="predicted"/>
<keyword evidence="2" id="KW-0808">Transferase</keyword>
<reference evidence="3" key="1">
    <citation type="submission" date="2020-12" db="EMBL/GenBank/DDBJ databases">
        <title>Ramlibacter sp. nov., isolated from a freshwater alga, Cryptomonas.</title>
        <authorList>
            <person name="Kim H.M."/>
            <person name="Jeon C.O."/>
        </authorList>
    </citation>
    <scope>NUCLEOTIDE SEQUENCE</scope>
    <source>
        <strain evidence="3">CrO1</strain>
    </source>
</reference>
<dbReference type="PANTHER" id="PTHR34136:SF1">
    <property type="entry name" value="UDP-N-ACETYL-D-MANNOSAMINURONIC ACID TRANSFERASE"/>
    <property type="match status" value="1"/>
</dbReference>
<dbReference type="CDD" id="cd06533">
    <property type="entry name" value="Glyco_transf_WecG_TagA"/>
    <property type="match status" value="1"/>
</dbReference>
<comment type="caution">
    <text evidence="3">The sequence shown here is derived from an EMBL/GenBank/DDBJ whole genome shotgun (WGS) entry which is preliminary data.</text>
</comment>
<keyword evidence="1" id="KW-0328">Glycosyltransferase</keyword>
<accession>A0A934PZJ5</accession>
<name>A0A934PZJ5_9BURK</name>
<evidence type="ECO:0000256" key="2">
    <source>
        <dbReference type="ARBA" id="ARBA00022679"/>
    </source>
</evidence>
<dbReference type="EMBL" id="JAEDAO010000001">
    <property type="protein sequence ID" value="MBK0391983.1"/>
    <property type="molecule type" value="Genomic_DNA"/>
</dbReference>
<dbReference type="RefSeq" id="WP_200786949.1">
    <property type="nucleotide sequence ID" value="NZ_JAEDAO010000001.1"/>
</dbReference>